<evidence type="ECO:0000313" key="5">
    <source>
        <dbReference type="Proteomes" id="UP000596742"/>
    </source>
</evidence>
<feature type="domain" description="C2H2-type" evidence="3">
    <location>
        <begin position="4"/>
        <end position="32"/>
    </location>
</feature>
<accession>A0A8B6HHA9</accession>
<keyword evidence="1" id="KW-0862">Zinc</keyword>
<feature type="compositionally biased region" description="Pro residues" evidence="2">
    <location>
        <begin position="40"/>
        <end position="59"/>
    </location>
</feature>
<feature type="region of interest" description="Disordered" evidence="2">
    <location>
        <begin position="16"/>
        <end position="91"/>
    </location>
</feature>
<reference evidence="4" key="1">
    <citation type="submission" date="2018-11" db="EMBL/GenBank/DDBJ databases">
        <authorList>
            <person name="Alioto T."/>
            <person name="Alioto T."/>
        </authorList>
    </citation>
    <scope>NUCLEOTIDE SEQUENCE</scope>
</reference>
<sequence length="141" mass="16239">MDDKTCPVCKLQFSRKDVMMRHHRNKHGITEPYPQTSHADPPPPQQRKGTSPPPPPPPQREGTSSPPRGENTPPRDKETAPPRKEETEHFVFKHPFTMKSKRTNIMWQNIFCETTSSKFKIHSAHYSENNMAIQTLATTLR</sequence>
<proteinExistence type="predicted"/>
<dbReference type="GO" id="GO:0008270">
    <property type="term" value="F:zinc ion binding"/>
    <property type="evidence" value="ECO:0007669"/>
    <property type="project" value="UniProtKB-KW"/>
</dbReference>
<dbReference type="PROSITE" id="PS00028">
    <property type="entry name" value="ZINC_FINGER_C2H2_1"/>
    <property type="match status" value="1"/>
</dbReference>
<evidence type="ECO:0000313" key="4">
    <source>
        <dbReference type="EMBL" id="VDI79420.1"/>
    </source>
</evidence>
<protein>
    <recommendedName>
        <fullName evidence="3">C2H2-type domain-containing protein</fullName>
    </recommendedName>
</protein>
<feature type="compositionally biased region" description="Basic and acidic residues" evidence="2">
    <location>
        <begin position="73"/>
        <end position="91"/>
    </location>
</feature>
<dbReference type="AlphaFoldDB" id="A0A8B6HHA9"/>
<dbReference type="EMBL" id="UYJE01010074">
    <property type="protein sequence ID" value="VDI79420.1"/>
    <property type="molecule type" value="Genomic_DNA"/>
</dbReference>
<organism evidence="4 5">
    <name type="scientific">Mytilus galloprovincialis</name>
    <name type="common">Mediterranean mussel</name>
    <dbReference type="NCBI Taxonomy" id="29158"/>
    <lineage>
        <taxon>Eukaryota</taxon>
        <taxon>Metazoa</taxon>
        <taxon>Spiralia</taxon>
        <taxon>Lophotrochozoa</taxon>
        <taxon>Mollusca</taxon>
        <taxon>Bivalvia</taxon>
        <taxon>Autobranchia</taxon>
        <taxon>Pteriomorphia</taxon>
        <taxon>Mytilida</taxon>
        <taxon>Mytiloidea</taxon>
        <taxon>Mytilidae</taxon>
        <taxon>Mytilinae</taxon>
        <taxon>Mytilus</taxon>
    </lineage>
</organism>
<keyword evidence="5" id="KW-1185">Reference proteome</keyword>
<evidence type="ECO:0000256" key="2">
    <source>
        <dbReference type="SAM" id="MobiDB-lite"/>
    </source>
</evidence>
<name>A0A8B6HHA9_MYTGA</name>
<keyword evidence="1" id="KW-0863">Zinc-finger</keyword>
<comment type="caution">
    <text evidence="4">The sequence shown here is derived from an EMBL/GenBank/DDBJ whole genome shotgun (WGS) entry which is preliminary data.</text>
</comment>
<keyword evidence="1" id="KW-0479">Metal-binding</keyword>
<evidence type="ECO:0000259" key="3">
    <source>
        <dbReference type="PROSITE" id="PS50157"/>
    </source>
</evidence>
<dbReference type="InterPro" id="IPR013087">
    <property type="entry name" value="Znf_C2H2_type"/>
</dbReference>
<evidence type="ECO:0000256" key="1">
    <source>
        <dbReference type="PROSITE-ProRule" id="PRU00042"/>
    </source>
</evidence>
<dbReference type="PROSITE" id="PS50157">
    <property type="entry name" value="ZINC_FINGER_C2H2_2"/>
    <property type="match status" value="1"/>
</dbReference>
<dbReference type="Proteomes" id="UP000596742">
    <property type="component" value="Unassembled WGS sequence"/>
</dbReference>
<gene>
    <name evidence="4" type="ORF">MGAL_10B064826</name>
</gene>